<accession>A0ACC0WSM0</accession>
<comment type="caution">
    <text evidence="1">The sequence shown here is derived from an EMBL/GenBank/DDBJ whole genome shotgun (WGS) entry which is preliminary data.</text>
</comment>
<evidence type="ECO:0000313" key="2">
    <source>
        <dbReference type="Proteomes" id="UP001163321"/>
    </source>
</evidence>
<proteinExistence type="predicted"/>
<reference evidence="1 2" key="1">
    <citation type="journal article" date="2022" name="bioRxiv">
        <title>The genome of the oomycete Peronosclerospora sorghi, a cosmopolitan pathogen of maize and sorghum, is inflated with dispersed pseudogenes.</title>
        <authorList>
            <person name="Fletcher K."/>
            <person name="Martin F."/>
            <person name="Isakeit T."/>
            <person name="Cavanaugh K."/>
            <person name="Magill C."/>
            <person name="Michelmore R."/>
        </authorList>
    </citation>
    <scope>NUCLEOTIDE SEQUENCE [LARGE SCALE GENOMIC DNA]</scope>
    <source>
        <strain evidence="1">P6</strain>
    </source>
</reference>
<protein>
    <submittedName>
        <fullName evidence="1">Uncharacterized protein</fullName>
    </submittedName>
</protein>
<dbReference type="EMBL" id="CM047580">
    <property type="protein sequence ID" value="KAI9921908.1"/>
    <property type="molecule type" value="Genomic_DNA"/>
</dbReference>
<sequence length="157" mass="17697">MARCASFTDLSHKHMYLDEKFPTPAFQLSFALIEPSHLLTVAVAIFKTEGGISSKCTTSAFNCTTAKVLIGSAVALEASRIRGSLPTPQNSRETRATTGELLFFFEEDYVMMRMNPAIQERVVTHLYVDIKYWFYDGDLRELSLCPFLDLTPINDMI</sequence>
<name>A0ACC0WSM0_9STRA</name>
<gene>
    <name evidence="1" type="ORF">PsorP6_001295</name>
</gene>
<organism evidence="1 2">
    <name type="scientific">Peronosclerospora sorghi</name>
    <dbReference type="NCBI Taxonomy" id="230839"/>
    <lineage>
        <taxon>Eukaryota</taxon>
        <taxon>Sar</taxon>
        <taxon>Stramenopiles</taxon>
        <taxon>Oomycota</taxon>
        <taxon>Peronosporomycetes</taxon>
        <taxon>Peronosporales</taxon>
        <taxon>Peronosporaceae</taxon>
        <taxon>Peronosclerospora</taxon>
    </lineage>
</organism>
<evidence type="ECO:0000313" key="1">
    <source>
        <dbReference type="EMBL" id="KAI9921908.1"/>
    </source>
</evidence>
<dbReference type="Proteomes" id="UP001163321">
    <property type="component" value="Chromosome 1"/>
</dbReference>
<keyword evidence="2" id="KW-1185">Reference proteome</keyword>